<feature type="transmembrane region" description="Helical" evidence="1">
    <location>
        <begin position="14"/>
        <end position="37"/>
    </location>
</feature>
<name>Q10GC6_ORYSJ</name>
<evidence type="ECO:0000256" key="1">
    <source>
        <dbReference type="SAM" id="Phobius"/>
    </source>
</evidence>
<organism evidence="2">
    <name type="scientific">Oryza sativa subsp. japonica</name>
    <name type="common">Rice</name>
    <dbReference type="NCBI Taxonomy" id="39947"/>
    <lineage>
        <taxon>Eukaryota</taxon>
        <taxon>Viridiplantae</taxon>
        <taxon>Streptophyta</taxon>
        <taxon>Embryophyta</taxon>
        <taxon>Tracheophyta</taxon>
        <taxon>Spermatophyta</taxon>
        <taxon>Magnoliopsida</taxon>
        <taxon>Liliopsida</taxon>
        <taxon>Poales</taxon>
        <taxon>Poaceae</taxon>
        <taxon>BOP clade</taxon>
        <taxon>Oryzoideae</taxon>
        <taxon>Oryzeae</taxon>
        <taxon>Oryzinae</taxon>
        <taxon>Oryza</taxon>
        <taxon>Oryza sativa</taxon>
    </lineage>
</organism>
<keyword evidence="1" id="KW-1133">Transmembrane helix</keyword>
<proteinExistence type="predicted"/>
<reference evidence="2" key="1">
    <citation type="journal article" date="2005" name="Genome Res.">
        <title>Sequence, annotation, and analysis of synteny between rice chromosome 3 and diverged grass species.</title>
        <authorList>
            <consortium name="Rice Chromosome 3 Sequencing Consortium"/>
            <person name="Buell C.R."/>
            <person name="Yuan Q."/>
            <person name="Ouyang S."/>
            <person name="Liu J."/>
            <person name="Zhu W."/>
            <person name="Wang A."/>
            <person name="Maiti R."/>
            <person name="Haas B."/>
            <person name="Wortman J."/>
            <person name="Pertea M."/>
            <person name="Jones K.M."/>
            <person name="Kim M."/>
            <person name="Overton L."/>
            <person name="Tsitrin T."/>
            <person name="Fadrosh D."/>
            <person name="Bera J."/>
            <person name="Weaver B."/>
            <person name="Jin S."/>
            <person name="Johri S."/>
            <person name="Reardon M."/>
            <person name="Webb K."/>
            <person name="Hill J."/>
            <person name="Moffat K."/>
            <person name="Tallon L."/>
            <person name="Van Aken S."/>
            <person name="Lewis M."/>
            <person name="Utterback T."/>
            <person name="Feldblyum T."/>
            <person name="Zismann V."/>
            <person name="Iobst S."/>
            <person name="Hsiao J."/>
            <person name="de Vazeille A.R."/>
            <person name="Salzberg S.L."/>
            <person name="White O."/>
            <person name="Fraser C."/>
            <person name="Yu Y."/>
            <person name="Kim H."/>
            <person name="Rambo T."/>
            <person name="Currie J."/>
            <person name="Collura K."/>
            <person name="Kernodle-Thompson S."/>
            <person name="Wei F."/>
            <person name="Kudrna K."/>
            <person name="Ammiraju J.S."/>
            <person name="Luo M."/>
            <person name="Goicoechea J.L."/>
            <person name="Wing R.A."/>
            <person name="Henry D."/>
            <person name="Oates R."/>
            <person name="Palmer M."/>
            <person name="Pries G."/>
            <person name="Saski C."/>
            <person name="Simmons J."/>
            <person name="Soderlund C."/>
            <person name="Nelson W."/>
            <person name="de la Bastide M."/>
            <person name="Spiegel L."/>
            <person name="Nascimento L."/>
            <person name="Huang E."/>
            <person name="Preston R."/>
            <person name="Zutavern T."/>
            <person name="Palmer L."/>
            <person name="O'Shaughnessy A."/>
            <person name="Dike S."/>
            <person name="McCombie W.R."/>
            <person name="Minx P."/>
            <person name="Cordum H."/>
            <person name="Wilson R."/>
            <person name="Jin W."/>
            <person name="Lee H.R."/>
            <person name="Jiang J."/>
            <person name="Jackson S."/>
        </authorList>
    </citation>
    <scope>NUCLEOTIDE SEQUENCE [LARGE SCALE GENOMIC DNA]</scope>
</reference>
<dbReference type="EMBL" id="DP000009">
    <property type="protein sequence ID" value="ABF97776.1"/>
    <property type="molecule type" value="Genomic_DNA"/>
</dbReference>
<accession>Q10GC6</accession>
<reference evidence="2" key="2">
    <citation type="submission" date="2006-06" db="EMBL/GenBank/DDBJ databases">
        <authorList>
            <person name="Buell R."/>
            <person name="Wing R.A."/>
            <person name="McCombie W.A."/>
            <person name="Ouyang S."/>
        </authorList>
    </citation>
    <scope>NUCLEOTIDE SEQUENCE</scope>
</reference>
<gene>
    <name evidence="2" type="ordered locus">LOC_Os03g43464</name>
</gene>
<dbReference type="AlphaFoldDB" id="Q10GC6"/>
<evidence type="ECO:0000313" key="2">
    <source>
        <dbReference type="EMBL" id="ABF97776.1"/>
    </source>
</evidence>
<sequence length="68" mass="7558">MPLAVWVNRILSSFLNVLCCCNLILVGASAICWALWLSRNGIVFDKSSSTSYMQFYGMAARVFLPHGN</sequence>
<keyword evidence="1" id="KW-0812">Transmembrane</keyword>
<keyword evidence="1" id="KW-0472">Membrane</keyword>
<protein>
    <submittedName>
        <fullName evidence="2">Uncharacterized protein</fullName>
    </submittedName>
</protein>